<dbReference type="Proteomes" id="UP000829685">
    <property type="component" value="Unassembled WGS sequence"/>
</dbReference>
<organism evidence="3 4">
    <name type="scientific">Neoarthrinium moseri</name>
    <dbReference type="NCBI Taxonomy" id="1658444"/>
    <lineage>
        <taxon>Eukaryota</taxon>
        <taxon>Fungi</taxon>
        <taxon>Dikarya</taxon>
        <taxon>Ascomycota</taxon>
        <taxon>Pezizomycotina</taxon>
        <taxon>Sordariomycetes</taxon>
        <taxon>Xylariomycetidae</taxon>
        <taxon>Amphisphaeriales</taxon>
        <taxon>Apiosporaceae</taxon>
        <taxon>Neoarthrinium</taxon>
    </lineage>
</organism>
<accession>A0A9P9WWE1</accession>
<keyword evidence="4" id="KW-1185">Reference proteome</keyword>
<feature type="region of interest" description="Disordered" evidence="1">
    <location>
        <begin position="61"/>
        <end position="82"/>
    </location>
</feature>
<dbReference type="PANTHER" id="PTHR13379">
    <property type="entry name" value="UNCHARACTERIZED DUF1308"/>
    <property type="match status" value="1"/>
</dbReference>
<comment type="caution">
    <text evidence="3">The sequence shown here is derived from an EMBL/GenBank/DDBJ whole genome shotgun (WGS) entry which is preliminary data.</text>
</comment>
<reference evidence="3" key="1">
    <citation type="submission" date="2021-03" db="EMBL/GenBank/DDBJ databases">
        <title>Revisited historic fungal species revealed as producer of novel bioactive compounds through whole genome sequencing and comparative genomics.</title>
        <authorList>
            <person name="Vignolle G.A."/>
            <person name="Hochenegger N."/>
            <person name="Mach R.L."/>
            <person name="Mach-Aigner A.R."/>
            <person name="Javad Rahimi M."/>
            <person name="Salim K.A."/>
            <person name="Chan C.M."/>
            <person name="Lim L.B.L."/>
            <person name="Cai F."/>
            <person name="Druzhinina I.S."/>
            <person name="U'Ren J.M."/>
            <person name="Derntl C."/>
        </authorList>
    </citation>
    <scope>NUCLEOTIDE SEQUENCE</scope>
    <source>
        <strain evidence="3">TUCIM 5799</strain>
    </source>
</reference>
<dbReference type="PANTHER" id="PTHR13379:SF0">
    <property type="entry name" value="UPF0415 PROTEIN C7ORF25"/>
    <property type="match status" value="1"/>
</dbReference>
<dbReference type="Pfam" id="PF07000">
    <property type="entry name" value="DUF1308"/>
    <property type="match status" value="1"/>
</dbReference>
<evidence type="ECO:0000313" key="4">
    <source>
        <dbReference type="Proteomes" id="UP000829685"/>
    </source>
</evidence>
<sequence>MGSSFEDLLGRANKLRQELELFTQHVRSTHRSTTPLSQVGAKLSSLKGDLEIEVDFLKREQGKQRPASSGHEAPPPSKGPSGSNLLFFETLWDIAKRSTDIFDLRHRVCVEQVKKQILAPGKRIVPTLGTQMGSKFRHALVDLITDGGSTWVKISTITNRRLLFDLAKEAVFCGDSEDEDAHGYSIDDNLDIPLLKLAKELAQAASNHRIRTKTPTVRLVLPRIRRNENNEVDRIVDICGGAGVVVLCSNDLAPPPDLSTKLMDIMYPDPQASFSTTLNIDTSVIVALTSDFSHFSVEKQDWFDRQRIAHCDQETKEHFLTEQVYPLIGNHDLVCVREAVDTYKHIVNTIGTQTEKARAKLILNDDASKSPDQLAEGLRALSEHQVPSSLRLPIITVDSNKDGCQKDLDTVAKRVLETQLNPGRSVFSFGWAARLTTITCNGVATKQLAHGLEKFQNLDDTAWPSIWACSSSRPLLGVPKASKSKKHIGDCGTNGCTCGVESSLQSRKERTE</sequence>
<dbReference type="InterPro" id="IPR010733">
    <property type="entry name" value="DUF1308"/>
</dbReference>
<dbReference type="AlphaFoldDB" id="A0A9P9WWE1"/>
<evidence type="ECO:0000256" key="1">
    <source>
        <dbReference type="SAM" id="MobiDB-lite"/>
    </source>
</evidence>
<gene>
    <name evidence="3" type="ORF">JX265_001877</name>
</gene>
<evidence type="ECO:0000259" key="2">
    <source>
        <dbReference type="Pfam" id="PF07000"/>
    </source>
</evidence>
<protein>
    <recommendedName>
        <fullName evidence="2">DUF1308 domain-containing protein</fullName>
    </recommendedName>
</protein>
<dbReference type="EMBL" id="JAFIMR010000003">
    <property type="protein sequence ID" value="KAI1880256.1"/>
    <property type="molecule type" value="Genomic_DNA"/>
</dbReference>
<evidence type="ECO:0000313" key="3">
    <source>
        <dbReference type="EMBL" id="KAI1880256.1"/>
    </source>
</evidence>
<feature type="domain" description="DUF1308" evidence="2">
    <location>
        <begin position="278"/>
        <end position="374"/>
    </location>
</feature>
<name>A0A9P9WWE1_9PEZI</name>
<proteinExistence type="predicted"/>